<keyword evidence="8 11" id="KW-0862">Zinc</keyword>
<dbReference type="InterPro" id="IPR002328">
    <property type="entry name" value="ADH_Zn_CS"/>
</dbReference>
<evidence type="ECO:0000256" key="3">
    <source>
        <dbReference type="ARBA" id="ARBA00011738"/>
    </source>
</evidence>
<dbReference type="STRING" id="3750.A0A498JWG4"/>
<evidence type="ECO:0000256" key="7">
    <source>
        <dbReference type="ARBA" id="ARBA00022723"/>
    </source>
</evidence>
<dbReference type="Gene3D" id="3.90.180.10">
    <property type="entry name" value="Medium-chain alcohol dehydrogenases, catalytic domain"/>
    <property type="match status" value="2"/>
</dbReference>
<feature type="domain" description="Alcohol dehydrogenase-like C-terminal" evidence="12">
    <location>
        <begin position="175"/>
        <end position="307"/>
    </location>
</feature>
<dbReference type="PANTHER" id="PTHR43880">
    <property type="entry name" value="ALCOHOL DEHYDROGENASE"/>
    <property type="match status" value="1"/>
</dbReference>
<dbReference type="EMBL" id="RDQH01000331">
    <property type="protein sequence ID" value="RXH98114.1"/>
    <property type="molecule type" value="Genomic_DNA"/>
</dbReference>
<organism evidence="14 15">
    <name type="scientific">Malus domestica</name>
    <name type="common">Apple</name>
    <name type="synonym">Pyrus malus</name>
    <dbReference type="NCBI Taxonomy" id="3750"/>
    <lineage>
        <taxon>Eukaryota</taxon>
        <taxon>Viridiplantae</taxon>
        <taxon>Streptophyta</taxon>
        <taxon>Embryophyta</taxon>
        <taxon>Tracheophyta</taxon>
        <taxon>Spermatophyta</taxon>
        <taxon>Magnoliopsida</taxon>
        <taxon>eudicotyledons</taxon>
        <taxon>Gunneridae</taxon>
        <taxon>Pentapetalae</taxon>
        <taxon>rosids</taxon>
        <taxon>fabids</taxon>
        <taxon>Rosales</taxon>
        <taxon>Rosaceae</taxon>
        <taxon>Amygdaloideae</taxon>
        <taxon>Maleae</taxon>
        <taxon>Malus</taxon>
    </lineage>
</organism>
<dbReference type="GO" id="GO:0005829">
    <property type="term" value="C:cytosol"/>
    <property type="evidence" value="ECO:0007669"/>
    <property type="project" value="TreeGrafter"/>
</dbReference>
<accession>A0A498JWG4</accession>
<dbReference type="InterPro" id="IPR036291">
    <property type="entry name" value="NAD(P)-bd_dom_sf"/>
</dbReference>
<evidence type="ECO:0000256" key="2">
    <source>
        <dbReference type="ARBA" id="ARBA00004496"/>
    </source>
</evidence>
<dbReference type="CDD" id="cd08301">
    <property type="entry name" value="alcohol_DH_plants"/>
    <property type="match status" value="2"/>
</dbReference>
<comment type="cofactor">
    <cofactor evidence="1 11">
        <name>Zn(2+)</name>
        <dbReference type="ChEBI" id="CHEBI:29105"/>
    </cofactor>
</comment>
<evidence type="ECO:0000256" key="4">
    <source>
        <dbReference type="ARBA" id="ARBA00013190"/>
    </source>
</evidence>
<dbReference type="InterPro" id="IPR013154">
    <property type="entry name" value="ADH-like_N"/>
</dbReference>
<evidence type="ECO:0000313" key="15">
    <source>
        <dbReference type="Proteomes" id="UP000290289"/>
    </source>
</evidence>
<reference evidence="14 15" key="1">
    <citation type="submission" date="2018-10" db="EMBL/GenBank/DDBJ databases">
        <title>A high-quality apple genome assembly.</title>
        <authorList>
            <person name="Hu J."/>
        </authorList>
    </citation>
    <scope>NUCLEOTIDE SEQUENCE [LARGE SCALE GENOMIC DNA]</scope>
    <source>
        <strain evidence="15">cv. HFTH1</strain>
        <tissue evidence="14">Young leaf</tissue>
    </source>
</reference>
<dbReference type="GO" id="GO:0008270">
    <property type="term" value="F:zinc ion binding"/>
    <property type="evidence" value="ECO:0007669"/>
    <property type="project" value="InterPro"/>
</dbReference>
<comment type="similarity">
    <text evidence="11">Belongs to the zinc-containing alcohol dehydrogenase family.</text>
</comment>
<evidence type="ECO:0000259" key="13">
    <source>
        <dbReference type="Pfam" id="PF08240"/>
    </source>
</evidence>
<keyword evidence="15" id="KW-1185">Reference proteome</keyword>
<protein>
    <recommendedName>
        <fullName evidence="5">Alcohol dehydrogenase</fullName>
        <ecNumber evidence="4">1.1.1.1</ecNumber>
    </recommendedName>
</protein>
<evidence type="ECO:0000259" key="12">
    <source>
        <dbReference type="Pfam" id="PF00107"/>
    </source>
</evidence>
<comment type="subunit">
    <text evidence="3">Homodimer.</text>
</comment>
<evidence type="ECO:0000256" key="11">
    <source>
        <dbReference type="RuleBase" id="RU361277"/>
    </source>
</evidence>
<dbReference type="SUPFAM" id="SSF51735">
    <property type="entry name" value="NAD(P)-binding Rossmann-fold domains"/>
    <property type="match status" value="2"/>
</dbReference>
<dbReference type="GO" id="GO:0051903">
    <property type="term" value="F:S-(hydroxymethyl)glutathione dehydrogenase [NAD(P)+] activity"/>
    <property type="evidence" value="ECO:0007669"/>
    <property type="project" value="TreeGrafter"/>
</dbReference>
<dbReference type="PANTHER" id="PTHR43880:SF35">
    <property type="entry name" value="ALCOHOL DEHYDROGENASE 1-LIKE"/>
    <property type="match status" value="1"/>
</dbReference>
<evidence type="ECO:0000256" key="5">
    <source>
        <dbReference type="ARBA" id="ARBA00016352"/>
    </source>
</evidence>
<dbReference type="Proteomes" id="UP000290289">
    <property type="component" value="Chromosome 5"/>
</dbReference>
<comment type="caution">
    <text evidence="14">The sequence shown here is derived from an EMBL/GenBank/DDBJ whole genome shotgun (WGS) entry which is preliminary data.</text>
</comment>
<evidence type="ECO:0000256" key="1">
    <source>
        <dbReference type="ARBA" id="ARBA00001947"/>
    </source>
</evidence>
<dbReference type="EC" id="1.1.1.1" evidence="4"/>
<evidence type="ECO:0000256" key="9">
    <source>
        <dbReference type="ARBA" id="ARBA00023002"/>
    </source>
</evidence>
<dbReference type="GO" id="GO:0046294">
    <property type="term" value="P:formaldehyde catabolic process"/>
    <property type="evidence" value="ECO:0007669"/>
    <property type="project" value="TreeGrafter"/>
</dbReference>
<dbReference type="Gene3D" id="3.40.50.720">
    <property type="entry name" value="NAD(P)-binding Rossmann-like Domain"/>
    <property type="match status" value="2"/>
</dbReference>
<keyword evidence="9" id="KW-0560">Oxidoreductase</keyword>
<comment type="subcellular location">
    <subcellularLocation>
        <location evidence="2">Cytoplasm</location>
    </subcellularLocation>
</comment>
<dbReference type="Pfam" id="PF00107">
    <property type="entry name" value="ADH_zinc_N"/>
    <property type="match status" value="2"/>
</dbReference>
<feature type="domain" description="Alcohol dehydrogenase-like N-terminal" evidence="13">
    <location>
        <begin position="29"/>
        <end position="133"/>
    </location>
</feature>
<keyword evidence="10" id="KW-0520">NAD</keyword>
<gene>
    <name evidence="14" type="ORF">DVH24_010439</name>
</gene>
<dbReference type="InterPro" id="IPR013149">
    <property type="entry name" value="ADH-like_C"/>
</dbReference>
<keyword evidence="6" id="KW-0963">Cytoplasm</keyword>
<evidence type="ECO:0000313" key="14">
    <source>
        <dbReference type="EMBL" id="RXH98114.1"/>
    </source>
</evidence>
<proteinExistence type="inferred from homology"/>
<feature type="domain" description="Alcohol dehydrogenase-like N-terminal" evidence="13">
    <location>
        <begin position="423"/>
        <end position="552"/>
    </location>
</feature>
<dbReference type="PROSITE" id="PS00059">
    <property type="entry name" value="ADH_ZINC"/>
    <property type="match status" value="2"/>
</dbReference>
<name>A0A498JWG4_MALDO</name>
<dbReference type="SUPFAM" id="SSF50129">
    <property type="entry name" value="GroES-like"/>
    <property type="match status" value="4"/>
</dbReference>
<dbReference type="GO" id="GO:0004022">
    <property type="term" value="F:alcohol dehydrogenase (NAD+) activity"/>
    <property type="evidence" value="ECO:0007669"/>
    <property type="project" value="UniProtKB-EC"/>
</dbReference>
<dbReference type="AlphaFoldDB" id="A0A498JWG4"/>
<keyword evidence="7 11" id="KW-0479">Metal-binding</keyword>
<dbReference type="FunFam" id="3.40.50.720:FF:001292">
    <property type="entry name" value="Alcohol dehydrogenase class-P"/>
    <property type="match status" value="2"/>
</dbReference>
<sequence>MECGLSSGLYVYCYIYFFGLYFSSGIQGQTPLFPRIFGHEASGIVESVGEGVEGLEVGDHVLPVFTGECGDCAHCKSEESNMCDLLRINTDRGVMLSDEKPRFSINGTPINHFVGTSTFSEYTVIHSGCLAKINPLAPLDIVCILSCGITTGLGATLNVAKPKKGSSVAIFGLGAVGLAAAEGARISGASRIIGVDRNPKRFEEAKKFGVNEFVNPKDHDKPVQEVIAEMTNGGADRSIECTGNINAMISAFECVHDGWGVAVLVGVPNKDAVFMTKPINLLNERTLKGTFFGNYKPRTDLPSVVEMYMSKKLEVEKFITHRVPFSEINKAFDYMIKGEGLRTLVHNDHFLKLLNNQKSRFLRPELYSTSAHAGRAITSKGSAQSFLVSKNMGFSVVVFAAAVAWEAGKPLVIENVEVAPPQANEVRVQIKYTSLCHTDVYFWEAKGQTPLFPRIFGHEAAGVVESVGEGVKNLKPGDHVLPVFTGECGDCPHCKSEESNMCELLRINCDRGVMISDGKARFSQNGTPINHFLGTSTFSEYTVIHEGCLAKIDPKAPLDKVCILSCGVSTGLGATLKVAKPKMGSSVAIFGLGAVGLAAAEGARISGASRIIGVDLNPNRFEQAKNFGVNEFVNPKDHNKPVQEVIAEMTDGGVDRSLECTGNINSMISAFECVHDGWGVAVLVGVPTKDAIFKTNPMKVLDERTLKGTFFGNYKPRSDLPSLVDMYMNKKLEVEKFITHRLPFSEINRAFDLMLKGEGLRCIISMEELRQRRSRSWWRCTI</sequence>
<feature type="domain" description="Alcohol dehydrogenase-like C-terminal" evidence="12">
    <location>
        <begin position="594"/>
        <end position="726"/>
    </location>
</feature>
<evidence type="ECO:0000256" key="10">
    <source>
        <dbReference type="ARBA" id="ARBA00023027"/>
    </source>
</evidence>
<evidence type="ECO:0000256" key="6">
    <source>
        <dbReference type="ARBA" id="ARBA00022490"/>
    </source>
</evidence>
<dbReference type="FunFam" id="3.90.180.10:FF:000067">
    <property type="entry name" value="alcohol dehydrogenase 1-like isoform X1"/>
    <property type="match status" value="2"/>
</dbReference>
<evidence type="ECO:0000256" key="8">
    <source>
        <dbReference type="ARBA" id="ARBA00022833"/>
    </source>
</evidence>
<dbReference type="InterPro" id="IPR011032">
    <property type="entry name" value="GroES-like_sf"/>
</dbReference>
<dbReference type="Pfam" id="PF08240">
    <property type="entry name" value="ADH_N"/>
    <property type="match status" value="2"/>
</dbReference>